<reference evidence="4" key="1">
    <citation type="journal article" date="2014" name="Proc. Natl. Acad. Sci. U.S.A.">
        <title>Extensive sampling of basidiomycete genomes demonstrates inadequacy of the white-rot/brown-rot paradigm for wood decay fungi.</title>
        <authorList>
            <person name="Riley R."/>
            <person name="Salamov A.A."/>
            <person name="Brown D.W."/>
            <person name="Nagy L.G."/>
            <person name="Floudas D."/>
            <person name="Held B.W."/>
            <person name="Levasseur A."/>
            <person name="Lombard V."/>
            <person name="Morin E."/>
            <person name="Otillar R."/>
            <person name="Lindquist E.A."/>
            <person name="Sun H."/>
            <person name="LaButti K.M."/>
            <person name="Schmutz J."/>
            <person name="Jabbour D."/>
            <person name="Luo H."/>
            <person name="Baker S.E."/>
            <person name="Pisabarro A.G."/>
            <person name="Walton J.D."/>
            <person name="Blanchette R.A."/>
            <person name="Henrissat B."/>
            <person name="Martin F."/>
            <person name="Cullen D."/>
            <person name="Hibbett D.S."/>
            <person name="Grigoriev I.V."/>
        </authorList>
    </citation>
    <scope>NUCLEOTIDE SEQUENCE [LARGE SCALE GENOMIC DNA]</scope>
    <source>
        <strain evidence="4">CBS 339.88</strain>
    </source>
</reference>
<proteinExistence type="predicted"/>
<sequence>MDEKSCAETAAPAPPKPTQLVGAHLRVPSTMVGRRARLLSAVVAVGVVVASQYRGLACSF</sequence>
<name>A0A067TDB0_GALM3</name>
<accession>A0A067TDB0</accession>
<dbReference type="EMBL" id="KL142375">
    <property type="protein sequence ID" value="KDR77884.1"/>
    <property type="molecule type" value="Genomic_DNA"/>
</dbReference>
<feature type="region of interest" description="Disordered" evidence="1">
    <location>
        <begin position="1"/>
        <end position="20"/>
    </location>
</feature>
<dbReference type="Proteomes" id="UP000027222">
    <property type="component" value="Unassembled WGS sequence"/>
</dbReference>
<feature type="non-terminal residue" evidence="3">
    <location>
        <position position="60"/>
    </location>
</feature>
<organism evidence="3 4">
    <name type="scientific">Galerina marginata (strain CBS 339.88)</name>
    <dbReference type="NCBI Taxonomy" id="685588"/>
    <lineage>
        <taxon>Eukaryota</taxon>
        <taxon>Fungi</taxon>
        <taxon>Dikarya</taxon>
        <taxon>Basidiomycota</taxon>
        <taxon>Agaricomycotina</taxon>
        <taxon>Agaricomycetes</taxon>
        <taxon>Agaricomycetidae</taxon>
        <taxon>Agaricales</taxon>
        <taxon>Agaricineae</taxon>
        <taxon>Strophariaceae</taxon>
        <taxon>Galerina</taxon>
    </lineage>
</organism>
<feature type="transmembrane region" description="Helical" evidence="2">
    <location>
        <begin position="36"/>
        <end position="53"/>
    </location>
</feature>
<keyword evidence="2" id="KW-1133">Transmembrane helix</keyword>
<evidence type="ECO:0000256" key="2">
    <source>
        <dbReference type="SAM" id="Phobius"/>
    </source>
</evidence>
<gene>
    <name evidence="3" type="ORF">GALMADRAFT_244849</name>
</gene>
<evidence type="ECO:0000256" key="1">
    <source>
        <dbReference type="SAM" id="MobiDB-lite"/>
    </source>
</evidence>
<dbReference type="HOGENOM" id="CLU_2948058_0_0_1"/>
<keyword evidence="2" id="KW-0812">Transmembrane</keyword>
<keyword evidence="2" id="KW-0472">Membrane</keyword>
<evidence type="ECO:0000313" key="4">
    <source>
        <dbReference type="Proteomes" id="UP000027222"/>
    </source>
</evidence>
<dbReference type="AlphaFoldDB" id="A0A067TDB0"/>
<evidence type="ECO:0000313" key="3">
    <source>
        <dbReference type="EMBL" id="KDR77884.1"/>
    </source>
</evidence>
<protein>
    <submittedName>
        <fullName evidence="3">Uncharacterized protein</fullName>
    </submittedName>
</protein>
<keyword evidence="4" id="KW-1185">Reference proteome</keyword>